<evidence type="ECO:0000313" key="15">
    <source>
        <dbReference type="RefSeq" id="XP_017777284.1"/>
    </source>
</evidence>
<dbReference type="RefSeq" id="XP_017777284.1">
    <property type="nucleotide sequence ID" value="XM_017921795.1"/>
</dbReference>
<keyword evidence="7" id="KW-0256">Endoplasmic reticulum</keyword>
<dbReference type="PROSITE" id="PS00086">
    <property type="entry name" value="CYTOCHROME_P450"/>
    <property type="match status" value="1"/>
</dbReference>
<organism evidence="14 15">
    <name type="scientific">Nicrophorus vespilloides</name>
    <name type="common">Boreal carrion beetle</name>
    <dbReference type="NCBI Taxonomy" id="110193"/>
    <lineage>
        <taxon>Eukaryota</taxon>
        <taxon>Metazoa</taxon>
        <taxon>Ecdysozoa</taxon>
        <taxon>Arthropoda</taxon>
        <taxon>Hexapoda</taxon>
        <taxon>Insecta</taxon>
        <taxon>Pterygota</taxon>
        <taxon>Neoptera</taxon>
        <taxon>Endopterygota</taxon>
        <taxon>Coleoptera</taxon>
        <taxon>Polyphaga</taxon>
        <taxon>Staphyliniformia</taxon>
        <taxon>Silphidae</taxon>
        <taxon>Nicrophorinae</taxon>
        <taxon>Nicrophorus</taxon>
    </lineage>
</organism>
<keyword evidence="12" id="KW-0472">Membrane</keyword>
<dbReference type="InterPro" id="IPR017972">
    <property type="entry name" value="Cyt_P450_CS"/>
</dbReference>
<dbReference type="SUPFAM" id="SSF48264">
    <property type="entry name" value="Cytochrome P450"/>
    <property type="match status" value="1"/>
</dbReference>
<proteinExistence type="inferred from homology"/>
<evidence type="ECO:0000256" key="3">
    <source>
        <dbReference type="ARBA" id="ARBA00004406"/>
    </source>
</evidence>
<accession>A0ABM1MRT4</accession>
<comment type="cofactor">
    <cofactor evidence="1">
        <name>heme</name>
        <dbReference type="ChEBI" id="CHEBI:30413"/>
    </cofactor>
</comment>
<evidence type="ECO:0000256" key="7">
    <source>
        <dbReference type="ARBA" id="ARBA00022824"/>
    </source>
</evidence>
<evidence type="ECO:0000256" key="13">
    <source>
        <dbReference type="RuleBase" id="RU000461"/>
    </source>
</evidence>
<sequence length="478" mass="55590">MLNKISFLDNFVEFYNEYPNESFNGIFNFNQRSLLVRDVELIKKICVKDFDYFMDHRHQPKSDLDALFFKNLIQLTGDEWKQMRATLSPAFTGSKMKGMFVLISECAQKFTENFGETGIVETDVKDLFTRFTNDVIATCAFGVQCDSIKDRENDFYMMGKNVTYFEGLTLFKFLLFSSFPKMFKIFGWRIFERSSTSFFFDIIRETMEYRISNGVVRPDMLDLLMEVRKGKLKQDQQEDQPDQGFAAVEESRTEIRETSQKGITDVDIAAQAFIFFFGGFETSSIILSFMANELAINVDVQEKLQEEIDDVMAKSNRKPTYENVLGMKYLDMVVSETLRKWPPSPIIDRECTKEYNLQGNGRSYTLKIGDNITIPIIGFHRDERYFPEPDKFDPERFSDENRKHIIPYTYMPFGVGPRACIASRFALLEIKVLFVYLLHKFDLVVTEKTSAPIKLCMGTLRVQPEGGFWVGMKQRTLN</sequence>
<keyword evidence="5 13" id="KW-0349">Heme</keyword>
<evidence type="ECO:0000256" key="10">
    <source>
        <dbReference type="ARBA" id="ARBA00023004"/>
    </source>
</evidence>
<evidence type="ECO:0000256" key="6">
    <source>
        <dbReference type="ARBA" id="ARBA00022723"/>
    </source>
</evidence>
<comment type="subcellular location">
    <subcellularLocation>
        <location evidence="3">Endoplasmic reticulum membrane</location>
        <topology evidence="3">Peripheral membrane protein</topology>
    </subcellularLocation>
    <subcellularLocation>
        <location evidence="2">Microsome membrane</location>
        <topology evidence="2">Peripheral membrane protein</topology>
    </subcellularLocation>
</comment>
<keyword evidence="8" id="KW-0492">Microsome</keyword>
<evidence type="ECO:0000256" key="2">
    <source>
        <dbReference type="ARBA" id="ARBA00004174"/>
    </source>
</evidence>
<evidence type="ECO:0000256" key="12">
    <source>
        <dbReference type="ARBA" id="ARBA00023136"/>
    </source>
</evidence>
<evidence type="ECO:0000256" key="1">
    <source>
        <dbReference type="ARBA" id="ARBA00001971"/>
    </source>
</evidence>
<protein>
    <submittedName>
        <fullName evidence="15">Cytochrome P450 9e2-like</fullName>
    </submittedName>
</protein>
<dbReference type="Gene3D" id="1.10.630.10">
    <property type="entry name" value="Cytochrome P450"/>
    <property type="match status" value="1"/>
</dbReference>
<evidence type="ECO:0000256" key="8">
    <source>
        <dbReference type="ARBA" id="ARBA00022848"/>
    </source>
</evidence>
<evidence type="ECO:0000313" key="14">
    <source>
        <dbReference type="Proteomes" id="UP000695000"/>
    </source>
</evidence>
<dbReference type="InterPro" id="IPR050476">
    <property type="entry name" value="Insect_CytP450_Detox"/>
</dbReference>
<keyword evidence="10 13" id="KW-0408">Iron</keyword>
<dbReference type="Pfam" id="PF00067">
    <property type="entry name" value="p450"/>
    <property type="match status" value="1"/>
</dbReference>
<keyword evidence="14" id="KW-1185">Reference proteome</keyword>
<dbReference type="InterPro" id="IPR036396">
    <property type="entry name" value="Cyt_P450_sf"/>
</dbReference>
<reference evidence="15" key="1">
    <citation type="submission" date="2025-08" db="UniProtKB">
        <authorList>
            <consortium name="RefSeq"/>
        </authorList>
    </citation>
    <scope>IDENTIFICATION</scope>
    <source>
        <tissue evidence="15">Whole Larva</tissue>
    </source>
</reference>
<dbReference type="GeneID" id="108563185"/>
<comment type="similarity">
    <text evidence="4 13">Belongs to the cytochrome P450 family.</text>
</comment>
<keyword evidence="9 13" id="KW-0560">Oxidoreductase</keyword>
<keyword evidence="6 13" id="KW-0479">Metal-binding</keyword>
<dbReference type="CDD" id="cd11056">
    <property type="entry name" value="CYP6-like"/>
    <property type="match status" value="1"/>
</dbReference>
<evidence type="ECO:0000256" key="4">
    <source>
        <dbReference type="ARBA" id="ARBA00010617"/>
    </source>
</evidence>
<name>A0ABM1MRT4_NICVS</name>
<dbReference type="InterPro" id="IPR001128">
    <property type="entry name" value="Cyt_P450"/>
</dbReference>
<dbReference type="Proteomes" id="UP000695000">
    <property type="component" value="Unplaced"/>
</dbReference>
<dbReference type="InterPro" id="IPR002401">
    <property type="entry name" value="Cyt_P450_E_grp-I"/>
</dbReference>
<dbReference type="PRINTS" id="PR00463">
    <property type="entry name" value="EP450I"/>
</dbReference>
<evidence type="ECO:0000256" key="9">
    <source>
        <dbReference type="ARBA" id="ARBA00023002"/>
    </source>
</evidence>
<evidence type="ECO:0000256" key="5">
    <source>
        <dbReference type="ARBA" id="ARBA00022617"/>
    </source>
</evidence>
<dbReference type="PRINTS" id="PR00385">
    <property type="entry name" value="P450"/>
</dbReference>
<evidence type="ECO:0000256" key="11">
    <source>
        <dbReference type="ARBA" id="ARBA00023033"/>
    </source>
</evidence>
<dbReference type="PANTHER" id="PTHR24292:SF54">
    <property type="entry name" value="CYP9F3-RELATED"/>
    <property type="match status" value="1"/>
</dbReference>
<gene>
    <name evidence="15" type="primary">LOC108563185</name>
</gene>
<dbReference type="PANTHER" id="PTHR24292">
    <property type="entry name" value="CYTOCHROME P450"/>
    <property type="match status" value="1"/>
</dbReference>
<keyword evidence="11 13" id="KW-0503">Monooxygenase</keyword>